<reference evidence="2" key="1">
    <citation type="submission" date="2022-10" db="EMBL/GenBank/DDBJ databases">
        <title>Puccinia triticina Genome sequencing and assembly.</title>
        <authorList>
            <person name="Li C."/>
        </authorList>
    </citation>
    <scope>NUCLEOTIDE SEQUENCE</scope>
    <source>
        <strain evidence="2">Pt15</strain>
    </source>
</reference>
<protein>
    <submittedName>
        <fullName evidence="2">Uncharacterized protein</fullName>
    </submittedName>
</protein>
<evidence type="ECO:0000313" key="2">
    <source>
        <dbReference type="EMBL" id="WAQ88635.1"/>
    </source>
</evidence>
<name>A0ABY7CVF4_9BASI</name>
<dbReference type="GeneID" id="77801620"/>
<dbReference type="EMBL" id="CP110430">
    <property type="protein sequence ID" value="WAQ88635.1"/>
    <property type="molecule type" value="Genomic_DNA"/>
</dbReference>
<dbReference type="Proteomes" id="UP001164743">
    <property type="component" value="Chromosome 10A"/>
</dbReference>
<gene>
    <name evidence="2" type="ORF">PtA15_10A54</name>
</gene>
<organism evidence="2 3">
    <name type="scientific">Puccinia triticina</name>
    <dbReference type="NCBI Taxonomy" id="208348"/>
    <lineage>
        <taxon>Eukaryota</taxon>
        <taxon>Fungi</taxon>
        <taxon>Dikarya</taxon>
        <taxon>Basidiomycota</taxon>
        <taxon>Pucciniomycotina</taxon>
        <taxon>Pucciniomycetes</taxon>
        <taxon>Pucciniales</taxon>
        <taxon>Pucciniaceae</taxon>
        <taxon>Puccinia</taxon>
    </lineage>
</organism>
<proteinExistence type="predicted"/>
<keyword evidence="3" id="KW-1185">Reference proteome</keyword>
<feature type="region of interest" description="Disordered" evidence="1">
    <location>
        <begin position="143"/>
        <end position="189"/>
    </location>
</feature>
<sequence length="189" mass="20282">MSFPLRRAAQAFRGRPGTPRRTYAALAGHLAEKPSRASDVGWILAAAAVFVPTMGYLMSPRAAQHSSTSHAHPVEDRWTRSFALEHLDASKLNRPIMAADDGIVPAGEGRPHGPGDKSIRQITKPTESHAGHQVSMQKDTEHIRGSSGKMEHARALSAQRGSEATTIDTKAVQAHAATDRQEKLAASPS</sequence>
<feature type="compositionally biased region" description="Basic and acidic residues" evidence="1">
    <location>
        <begin position="143"/>
        <end position="154"/>
    </location>
</feature>
<accession>A0ABY7CVF4</accession>
<evidence type="ECO:0000313" key="3">
    <source>
        <dbReference type="Proteomes" id="UP001164743"/>
    </source>
</evidence>
<feature type="compositionally biased region" description="Polar residues" evidence="1">
    <location>
        <begin position="159"/>
        <end position="168"/>
    </location>
</feature>
<dbReference type="RefSeq" id="XP_053024190.1">
    <property type="nucleotide sequence ID" value="XM_053160736.1"/>
</dbReference>
<evidence type="ECO:0000256" key="1">
    <source>
        <dbReference type="SAM" id="MobiDB-lite"/>
    </source>
</evidence>